<gene>
    <name evidence="2" type="ORF">SBRY_50497</name>
</gene>
<dbReference type="AlphaFoldDB" id="A0A9W4H511"/>
<dbReference type="Proteomes" id="UP001153328">
    <property type="component" value="Unassembled WGS sequence"/>
</dbReference>
<proteinExistence type="predicted"/>
<reference evidence="2" key="1">
    <citation type="submission" date="2021-06" db="EMBL/GenBank/DDBJ databases">
        <authorList>
            <person name="Arsene-Ploetze F."/>
        </authorList>
    </citation>
    <scope>NUCLEOTIDE SEQUENCE</scope>
    <source>
        <strain evidence="2">SBRY1</strain>
    </source>
</reference>
<protein>
    <submittedName>
        <fullName evidence="2">Uncharacterized protein</fullName>
    </submittedName>
</protein>
<dbReference type="EMBL" id="CAJVAX010000019">
    <property type="protein sequence ID" value="CAG7650990.1"/>
    <property type="molecule type" value="Genomic_DNA"/>
</dbReference>
<sequence length="66" mass="7124">MSGECRGTVRTAGGRPGRGTLPGVQKSTLVTHIQRMYYSDNGRRVETADIVVPAALCENVYEVPVC</sequence>
<organism evidence="2 3">
    <name type="scientific">Actinacidiphila bryophytorum</name>
    <dbReference type="NCBI Taxonomy" id="1436133"/>
    <lineage>
        <taxon>Bacteria</taxon>
        <taxon>Bacillati</taxon>
        <taxon>Actinomycetota</taxon>
        <taxon>Actinomycetes</taxon>
        <taxon>Kitasatosporales</taxon>
        <taxon>Streptomycetaceae</taxon>
        <taxon>Actinacidiphila</taxon>
    </lineage>
</organism>
<feature type="region of interest" description="Disordered" evidence="1">
    <location>
        <begin position="1"/>
        <end position="24"/>
    </location>
</feature>
<keyword evidence="3" id="KW-1185">Reference proteome</keyword>
<evidence type="ECO:0000256" key="1">
    <source>
        <dbReference type="SAM" id="MobiDB-lite"/>
    </source>
</evidence>
<evidence type="ECO:0000313" key="2">
    <source>
        <dbReference type="EMBL" id="CAG7650990.1"/>
    </source>
</evidence>
<evidence type="ECO:0000313" key="3">
    <source>
        <dbReference type="Proteomes" id="UP001153328"/>
    </source>
</evidence>
<accession>A0A9W4H511</accession>
<name>A0A9W4H511_9ACTN</name>
<comment type="caution">
    <text evidence="2">The sequence shown here is derived from an EMBL/GenBank/DDBJ whole genome shotgun (WGS) entry which is preliminary data.</text>
</comment>